<feature type="region of interest" description="Disordered" evidence="7">
    <location>
        <begin position="58"/>
        <end position="80"/>
    </location>
</feature>
<dbReference type="SUPFAM" id="SSF55931">
    <property type="entry name" value="Glutamine synthetase/guanido kinase"/>
    <property type="match status" value="1"/>
</dbReference>
<dbReference type="NCBIfam" id="TIGR03444">
    <property type="entry name" value="EgtA_Cys_ligase"/>
    <property type="match status" value="1"/>
</dbReference>
<evidence type="ECO:0000313" key="9">
    <source>
        <dbReference type="Proteomes" id="UP001550628"/>
    </source>
</evidence>
<comment type="pathway">
    <text evidence="5">Amino-acid biosynthesis; ergothioneine biosynthesis.</text>
</comment>
<evidence type="ECO:0000256" key="5">
    <source>
        <dbReference type="HAMAP-Rule" id="MF_02034"/>
    </source>
</evidence>
<dbReference type="PANTHER" id="PTHR34378">
    <property type="entry name" value="GLUTAMATE--CYSTEINE LIGASE, CHLOROPLASTIC"/>
    <property type="match status" value="1"/>
</dbReference>
<reference evidence="8 9" key="1">
    <citation type="submission" date="2024-06" db="EMBL/GenBank/DDBJ databases">
        <title>The Natural Products Discovery Center: Release of the First 8490 Sequenced Strains for Exploring Actinobacteria Biosynthetic Diversity.</title>
        <authorList>
            <person name="Kalkreuter E."/>
            <person name="Kautsar S.A."/>
            <person name="Yang D."/>
            <person name="Bader C.D."/>
            <person name="Teijaro C.N."/>
            <person name="Fluegel L."/>
            <person name="Davis C.M."/>
            <person name="Simpson J.R."/>
            <person name="Lauterbach L."/>
            <person name="Steele A.D."/>
            <person name="Gui C."/>
            <person name="Meng S."/>
            <person name="Li G."/>
            <person name="Viehrig K."/>
            <person name="Ye F."/>
            <person name="Su P."/>
            <person name="Kiefer A.F."/>
            <person name="Nichols A."/>
            <person name="Cepeda A.J."/>
            <person name="Yan W."/>
            <person name="Fan B."/>
            <person name="Jiang Y."/>
            <person name="Adhikari A."/>
            <person name="Zheng C.-J."/>
            <person name="Schuster L."/>
            <person name="Cowan T.M."/>
            <person name="Smanski M.J."/>
            <person name="Chevrette M.G."/>
            <person name="De Carvalho L.P.S."/>
            <person name="Shen B."/>
        </authorList>
    </citation>
    <scope>NUCLEOTIDE SEQUENCE [LARGE SCALE GENOMIC DNA]</scope>
    <source>
        <strain evidence="8 9">NPDC019708</strain>
    </source>
</reference>
<dbReference type="EC" id="6.3.2.2" evidence="5"/>
<feature type="compositionally biased region" description="Polar residues" evidence="7">
    <location>
        <begin position="447"/>
        <end position="461"/>
    </location>
</feature>
<dbReference type="Gene3D" id="3.30.590.20">
    <property type="match status" value="1"/>
</dbReference>
<evidence type="ECO:0000256" key="3">
    <source>
        <dbReference type="ARBA" id="ARBA00022840"/>
    </source>
</evidence>
<dbReference type="PANTHER" id="PTHR34378:SF1">
    <property type="entry name" value="GLUTAMATE--CYSTEINE LIGASE, CHLOROPLASTIC"/>
    <property type="match status" value="1"/>
</dbReference>
<comment type="similarity">
    <text evidence="5 6">Belongs to the glutamate--cysteine ligase type 2 family. EgtA subfamily.</text>
</comment>
<organism evidence="8 9">
    <name type="scientific">Nocardia rhamnosiphila</name>
    <dbReference type="NCBI Taxonomy" id="426716"/>
    <lineage>
        <taxon>Bacteria</taxon>
        <taxon>Bacillati</taxon>
        <taxon>Actinomycetota</taxon>
        <taxon>Actinomycetes</taxon>
        <taxon>Mycobacteriales</taxon>
        <taxon>Nocardiaceae</taxon>
        <taxon>Nocardia</taxon>
    </lineage>
</organism>
<dbReference type="RefSeq" id="WP_356957058.1">
    <property type="nucleotide sequence ID" value="NZ_JBEYBD010000008.1"/>
</dbReference>
<evidence type="ECO:0000256" key="1">
    <source>
        <dbReference type="ARBA" id="ARBA00022598"/>
    </source>
</evidence>
<sequence>MAVTLEHPESTSDLPAHPALSSRAAAEAFLGGVCFKVGPPGLIGAELEWFTVCRTGRTARRGARRPAPEETHHLLTGPRPTTELLAQALGPYAPRAIAPDSPALPLPGGSRVTVEPGGQIELSSIAVPDAADLCARLRADEQRLRELLGTRSIRMVAAAADPARTPRCRLGLPRYRAMEHYFTRIGPYGRLMMSNTAAAQVSVDIGADHADLTARWTALHAVGPALIAAFACSPVLRGAPTGEWASQRMRTWLHLDPARACPPVADWPDPVTGYARWALDAPLLCVRRSAPAERVAWAAPPDVTFADWLSGAVDEVIGRRPDIGDLEYHLTTLFPPVRPAGYFEVRYLDAQPGDGWTVPITVVDALLSGPAAVAAATAAAGATAGRWHDAARHGLAEPELRAAAVAVLEAAAAHSTRPEPRLYAAIRRCAAGRPPQDETGHGVPAHSTESTDPPSTSGAAP</sequence>
<dbReference type="EMBL" id="JBEYBF010000007">
    <property type="protein sequence ID" value="MEU1952671.1"/>
    <property type="molecule type" value="Genomic_DNA"/>
</dbReference>
<evidence type="ECO:0000313" key="8">
    <source>
        <dbReference type="EMBL" id="MEU1952671.1"/>
    </source>
</evidence>
<keyword evidence="1 5" id="KW-0436">Ligase</keyword>
<evidence type="ECO:0000256" key="7">
    <source>
        <dbReference type="SAM" id="MobiDB-lite"/>
    </source>
</evidence>
<comment type="function">
    <text evidence="5">Catalyzes the synthesis of gamma-glutamylcysteine (gamma-GC). This compound is used as substrate for the biosynthesis of the low-molecular thiol compound ergothioneine.</text>
</comment>
<proteinExistence type="inferred from homology"/>
<dbReference type="InterPro" id="IPR017809">
    <property type="entry name" value="EgtA_Actinobacteria"/>
</dbReference>
<evidence type="ECO:0000256" key="6">
    <source>
        <dbReference type="PIRNR" id="PIRNR017901"/>
    </source>
</evidence>
<dbReference type="Proteomes" id="UP001550628">
    <property type="component" value="Unassembled WGS sequence"/>
</dbReference>
<dbReference type="GO" id="GO:0004357">
    <property type="term" value="F:glutamate-cysteine ligase activity"/>
    <property type="evidence" value="ECO:0007669"/>
    <property type="project" value="UniProtKB-EC"/>
</dbReference>
<protein>
    <recommendedName>
        <fullName evidence="5">Glutamate--cysteine ligase EgtA</fullName>
        <ecNumber evidence="5">6.3.2.2</ecNumber>
    </recommendedName>
    <alternativeName>
        <fullName evidence="5">Gamma-glutamylcysteine synthase</fullName>
        <shortName evidence="5">GCS</shortName>
        <shortName evidence="5">Gamma-ECS</shortName>
    </alternativeName>
</protein>
<accession>A0ABV2WP51</accession>
<keyword evidence="3 5" id="KW-0067">ATP-binding</keyword>
<dbReference type="Pfam" id="PF04107">
    <property type="entry name" value="GCS2"/>
    <property type="match status" value="1"/>
</dbReference>
<comment type="caution">
    <text evidence="8">The sequence shown here is derived from an EMBL/GenBank/DDBJ whole genome shotgun (WGS) entry which is preliminary data.</text>
</comment>
<keyword evidence="9" id="KW-1185">Reference proteome</keyword>
<dbReference type="PIRSF" id="PIRSF017901">
    <property type="entry name" value="GCL"/>
    <property type="match status" value="1"/>
</dbReference>
<gene>
    <name evidence="5 8" type="primary">egtA</name>
    <name evidence="8" type="ORF">ABZ510_12475</name>
</gene>
<dbReference type="InterPro" id="IPR035434">
    <property type="entry name" value="GCL_bact_plant"/>
</dbReference>
<name>A0ABV2WP51_9NOCA</name>
<evidence type="ECO:0000256" key="2">
    <source>
        <dbReference type="ARBA" id="ARBA00022741"/>
    </source>
</evidence>
<comment type="catalytic activity">
    <reaction evidence="4 5 6">
        <text>L-cysteine + L-glutamate + ATP = gamma-L-glutamyl-L-cysteine + ADP + phosphate + H(+)</text>
        <dbReference type="Rhea" id="RHEA:13285"/>
        <dbReference type="ChEBI" id="CHEBI:15378"/>
        <dbReference type="ChEBI" id="CHEBI:29985"/>
        <dbReference type="ChEBI" id="CHEBI:30616"/>
        <dbReference type="ChEBI" id="CHEBI:35235"/>
        <dbReference type="ChEBI" id="CHEBI:43474"/>
        <dbReference type="ChEBI" id="CHEBI:58173"/>
        <dbReference type="ChEBI" id="CHEBI:456216"/>
        <dbReference type="EC" id="6.3.2.2"/>
    </reaction>
</comment>
<dbReference type="InterPro" id="IPR014746">
    <property type="entry name" value="Gln_synth/guanido_kin_cat_dom"/>
</dbReference>
<keyword evidence="2 5" id="KW-0547">Nucleotide-binding</keyword>
<dbReference type="HAMAP" id="MF_02034">
    <property type="entry name" value="EgtA"/>
    <property type="match status" value="1"/>
</dbReference>
<feature type="region of interest" description="Disordered" evidence="7">
    <location>
        <begin position="428"/>
        <end position="461"/>
    </location>
</feature>
<dbReference type="InterPro" id="IPR006336">
    <property type="entry name" value="GCS2"/>
</dbReference>
<evidence type="ECO:0000256" key="4">
    <source>
        <dbReference type="ARBA" id="ARBA00048819"/>
    </source>
</evidence>